<dbReference type="AlphaFoldDB" id="D1YUW6"/>
<evidence type="ECO:0000259" key="5">
    <source>
        <dbReference type="Pfam" id="PF02223"/>
    </source>
</evidence>
<organism evidence="6 7">
    <name type="scientific">Methanocella paludicola (strain DSM 17711 / JCM 13418 / NBRC 101707 / SANAE)</name>
    <dbReference type="NCBI Taxonomy" id="304371"/>
    <lineage>
        <taxon>Archaea</taxon>
        <taxon>Methanobacteriati</taxon>
        <taxon>Methanobacteriota</taxon>
        <taxon>Stenosarchaea group</taxon>
        <taxon>Methanomicrobia</taxon>
        <taxon>Methanocellales</taxon>
        <taxon>Methanocellaceae</taxon>
        <taxon>Methanocella</taxon>
    </lineage>
</organism>
<dbReference type="GO" id="GO:0006233">
    <property type="term" value="P:dTDP biosynthetic process"/>
    <property type="evidence" value="ECO:0007669"/>
    <property type="project" value="TreeGrafter"/>
</dbReference>
<dbReference type="PANTHER" id="PTHR10344:SF4">
    <property type="entry name" value="UMP-CMP KINASE 2, MITOCHONDRIAL"/>
    <property type="match status" value="1"/>
</dbReference>
<dbReference type="InterPro" id="IPR039430">
    <property type="entry name" value="Thymidylate_kin-like_dom"/>
</dbReference>
<evidence type="ECO:0000256" key="2">
    <source>
        <dbReference type="ARBA" id="ARBA00022741"/>
    </source>
</evidence>
<evidence type="ECO:0000256" key="1">
    <source>
        <dbReference type="ARBA" id="ARBA00009776"/>
    </source>
</evidence>
<dbReference type="eggNOG" id="arCOG01893">
    <property type="taxonomic scope" value="Archaea"/>
</dbReference>
<dbReference type="EMBL" id="AP011532">
    <property type="protein sequence ID" value="BAI60238.1"/>
    <property type="molecule type" value="Genomic_DNA"/>
</dbReference>
<dbReference type="PATRIC" id="fig|304371.9.peg.172"/>
<dbReference type="KEGG" id="mpd:MCP_0166"/>
<reference evidence="7" key="3">
    <citation type="journal article" date="2011" name="PLoS ONE">
        <title>Genome sequence of a mesophilic hydrogenotrophic methanogen Methanocella paludicola, the first cultivated representative of the order Methanocellales.</title>
        <authorList>
            <person name="Sakai S."/>
            <person name="Takaki Y."/>
            <person name="Shimamura S."/>
            <person name="Sekine M."/>
            <person name="Tajima T."/>
            <person name="Kosugi H."/>
            <person name="Ichikawa N."/>
            <person name="Tasumi E."/>
            <person name="Hiraki A.T."/>
            <person name="Shimizu A."/>
            <person name="Kato Y."/>
            <person name="Nishiko R."/>
            <person name="Mori K."/>
            <person name="Fujita N."/>
            <person name="Imachi H."/>
            <person name="Takai K."/>
        </authorList>
    </citation>
    <scope>NUCLEOTIDE SEQUENCE [LARGE SCALE GENOMIC DNA]</scope>
    <source>
        <strain evidence="7">DSM 17711 / JCM 13418 / NBRC 101707 / SANAE</strain>
    </source>
</reference>
<feature type="domain" description="Thymidylate kinase-like" evidence="5">
    <location>
        <begin position="6"/>
        <end position="179"/>
    </location>
</feature>
<reference evidence="6 7" key="2">
    <citation type="journal article" date="2008" name="Int. J. Syst. Evol. Microbiol.">
        <title>Methanocella paludicola gen. nov., sp. nov., a methane-producing archaeon, the first isolate of the lineage 'Rice Cluster I', and proposal of the new archaeal order Methanocellales ord. nov.</title>
        <authorList>
            <person name="Sakai S."/>
            <person name="Imachi H."/>
            <person name="Hanada S."/>
            <person name="Ohashi A."/>
            <person name="Harada H."/>
            <person name="Kamagata Y."/>
        </authorList>
    </citation>
    <scope>NUCLEOTIDE SEQUENCE [LARGE SCALE GENOMIC DNA]</scope>
    <source>
        <strain evidence="7">DSM 17711 / JCM 13418 / NBRC 101707 / SANAE</strain>
    </source>
</reference>
<dbReference type="PANTHER" id="PTHR10344">
    <property type="entry name" value="THYMIDYLATE KINASE"/>
    <property type="match status" value="1"/>
</dbReference>
<gene>
    <name evidence="6" type="ordered locus">MCP_0166</name>
</gene>
<keyword evidence="3" id="KW-0067">ATP-binding</keyword>
<accession>D1YUW6</accession>
<evidence type="ECO:0000313" key="6">
    <source>
        <dbReference type="EMBL" id="BAI60238.1"/>
    </source>
</evidence>
<name>D1YUW6_METPS</name>
<dbReference type="GO" id="GO:0006227">
    <property type="term" value="P:dUDP biosynthetic process"/>
    <property type="evidence" value="ECO:0007669"/>
    <property type="project" value="TreeGrafter"/>
</dbReference>
<keyword evidence="6" id="KW-0808">Transferase</keyword>
<evidence type="ECO:0000256" key="3">
    <source>
        <dbReference type="ARBA" id="ARBA00022840"/>
    </source>
</evidence>
<dbReference type="InParanoid" id="D1YUW6"/>
<dbReference type="STRING" id="304371.MCP_0166"/>
<dbReference type="Gene3D" id="3.40.50.300">
    <property type="entry name" value="P-loop containing nucleotide triphosphate hydrolases"/>
    <property type="match status" value="1"/>
</dbReference>
<reference evidence="6 7" key="1">
    <citation type="journal article" date="2007" name="Appl. Environ. Microbiol.">
        <title>Isolation of key methanogens for global methane emission from rice paddy fields: a novel isolate affiliated with the clone cluster rice cluster I.</title>
        <authorList>
            <person name="Sakai S."/>
            <person name="Imachi H."/>
            <person name="Sekiguchi Y."/>
            <person name="Ohashi A."/>
            <person name="Harada H."/>
            <person name="Kamagata Y."/>
        </authorList>
    </citation>
    <scope>NUCLEOTIDE SEQUENCE [LARGE SCALE GENOMIC DNA]</scope>
    <source>
        <strain evidence="7">DSM 17711 / JCM 13418 / NBRC 101707 / SANAE</strain>
    </source>
</reference>
<proteinExistence type="inferred from homology"/>
<dbReference type="GO" id="GO:0006235">
    <property type="term" value="P:dTTP biosynthetic process"/>
    <property type="evidence" value="ECO:0007669"/>
    <property type="project" value="TreeGrafter"/>
</dbReference>
<comment type="similarity">
    <text evidence="1">Belongs to the thymidylate kinase family.</text>
</comment>
<dbReference type="RefSeq" id="WP_012898918.1">
    <property type="nucleotide sequence ID" value="NC_013665.1"/>
</dbReference>
<evidence type="ECO:0000256" key="4">
    <source>
        <dbReference type="ARBA" id="ARBA00029962"/>
    </source>
</evidence>
<dbReference type="GO" id="GO:0005524">
    <property type="term" value="F:ATP binding"/>
    <property type="evidence" value="ECO:0007669"/>
    <property type="project" value="UniProtKB-KW"/>
</dbReference>
<dbReference type="GO" id="GO:0004798">
    <property type="term" value="F:dTMP kinase activity"/>
    <property type="evidence" value="ECO:0007669"/>
    <property type="project" value="TreeGrafter"/>
</dbReference>
<evidence type="ECO:0000313" key="7">
    <source>
        <dbReference type="Proteomes" id="UP000001882"/>
    </source>
</evidence>
<dbReference type="GeneID" id="8680319"/>
<dbReference type="GO" id="GO:0005737">
    <property type="term" value="C:cytoplasm"/>
    <property type="evidence" value="ECO:0007669"/>
    <property type="project" value="TreeGrafter"/>
</dbReference>
<dbReference type="Proteomes" id="UP000001882">
    <property type="component" value="Chromosome"/>
</dbReference>
<keyword evidence="7" id="KW-1185">Reference proteome</keyword>
<keyword evidence="2" id="KW-0547">Nucleotide-binding</keyword>
<sequence length="186" mass="21184">MRFYVIDGLDGSGKDTQAYKLKEYLSKSGREVALRIHPASDNAFGHIAKRSLVKSGAFWRLVATFFYGLDVVRSIILYCRGDRDVIFVRYTLACAYLPRAIIRPVYAVVNFLLPKSPHMFFLDVSPEEALRRIKKRGDSEEMFETLPHLQKNRSRALLILGNWKVVDGNVAPDKVFEQIVGSLSDQ</sequence>
<dbReference type="SUPFAM" id="SSF52540">
    <property type="entry name" value="P-loop containing nucleoside triphosphate hydrolases"/>
    <property type="match status" value="1"/>
</dbReference>
<protein>
    <recommendedName>
        <fullName evidence="4">dTMP kinase</fullName>
    </recommendedName>
</protein>
<dbReference type="Pfam" id="PF02223">
    <property type="entry name" value="Thymidylate_kin"/>
    <property type="match status" value="1"/>
</dbReference>
<dbReference type="InterPro" id="IPR027417">
    <property type="entry name" value="P-loop_NTPase"/>
</dbReference>
<dbReference type="OrthoDB" id="43083at2157"/>
<keyword evidence="6" id="KW-0418">Kinase</keyword>